<dbReference type="SUPFAM" id="SSF52279">
    <property type="entry name" value="Beta-D-glucan exohydrolase, C-terminal domain"/>
    <property type="match status" value="1"/>
</dbReference>
<dbReference type="Pfam" id="PF01915">
    <property type="entry name" value="Glyco_hydro_3_C"/>
    <property type="match status" value="1"/>
</dbReference>
<dbReference type="EMBL" id="JASJND010000001">
    <property type="protein sequence ID" value="MDJ1113172.1"/>
    <property type="molecule type" value="Genomic_DNA"/>
</dbReference>
<dbReference type="SUPFAM" id="SSF51445">
    <property type="entry name" value="(Trans)glycosidases"/>
    <property type="match status" value="1"/>
</dbReference>
<dbReference type="GO" id="GO:0016787">
    <property type="term" value="F:hydrolase activity"/>
    <property type="evidence" value="ECO:0007669"/>
    <property type="project" value="UniProtKB-KW"/>
</dbReference>
<dbReference type="InterPro" id="IPR026891">
    <property type="entry name" value="Fn3-like"/>
</dbReference>
<dbReference type="PRINTS" id="PR00133">
    <property type="entry name" value="GLHYDRLASE3"/>
</dbReference>
<dbReference type="InterPro" id="IPR036881">
    <property type="entry name" value="Glyco_hydro_3_C_sf"/>
</dbReference>
<comment type="similarity">
    <text evidence="1">Belongs to the glycosyl hydrolase 3 family.</text>
</comment>
<gene>
    <name evidence="5" type="ORF">QNI14_01760</name>
</gene>
<dbReference type="InterPro" id="IPR001764">
    <property type="entry name" value="Glyco_hydro_3_N"/>
</dbReference>
<accession>A0ABT6ZAI5</accession>
<dbReference type="Proteomes" id="UP001321481">
    <property type="component" value="Unassembled WGS sequence"/>
</dbReference>
<feature type="domain" description="Fibronectin type III-like" evidence="4">
    <location>
        <begin position="572"/>
        <end position="636"/>
    </location>
</feature>
<dbReference type="InterPro" id="IPR036962">
    <property type="entry name" value="Glyco_hydro_3_N_sf"/>
</dbReference>
<dbReference type="Gene3D" id="2.60.40.10">
    <property type="entry name" value="Immunoglobulins"/>
    <property type="match status" value="1"/>
</dbReference>
<sequence>MAARDAMTPDLGSVLTLTASLTLTEKAGLLSGADVWQTRAVPRLGIRSLWMADGPHGLRKQRGDADHLGIGESEPATCFPTAATLACGWDLELAEQIGAALGREAAASGVDVLLGPGVNLVRDPRGGRSFEYFSEDPELAGRLGAAYVRGVQAQGVAATPKHFAVNSQETRRLTSDSVVDEQTLRELYLTAFEIVVREAAPWALMTAYNRVNGVYAHEHRDLLTRILREEWGFDGAVVSDWGGTDDPVASVRAGGTVQMPSPGWESVRRIVEAVQRGELSEADLDARVTEVLRLIDRTSNRGAAPIVDLDAHHQLARHAAATCAVLLRNEGGILPLSPDARVALVGAYAETPRYQGAGSSIVTPTRLTSLRSAAEGVTAFAPGYRIDGTTDAALLAAVTDAAASADVVVVALAVPAAHESEGIDRPHLRLPDGQLAALRAAAATGTPVVAVLAGGGPVETPWRHEVAALVHGHLGGQAGGEAIWDVLTGRVHPTGRLAVTMPAGELSPGFPATGRVARYDERLGVGYRSGRAAAFPFGFGLGYTSFELSDLEVTPDGAAVTVRNVGAAAGTEVVQLYIAREGRATPELKGFARVRVEPGAAERVELPFTARTFRRFERGAWRSLGGEWEVRVGRHSADLPLRAVLAIDGEDTPGGDTVTRAASEEGWRPPFDRNTPLDQLVHSPSPLVRLLVRAVLRRKARADLATEPDLDIQFIASAPLRTIHTMTAATSEVTNAVVRIANGAGLPAWGALLVALARGPLLERRTRRAFGAAR</sequence>
<protein>
    <submittedName>
        <fullName evidence="5">Glycoside hydrolase family 3 N-terminal domain-containing protein</fullName>
    </submittedName>
</protein>
<evidence type="ECO:0000313" key="5">
    <source>
        <dbReference type="EMBL" id="MDJ1113172.1"/>
    </source>
</evidence>
<dbReference type="InterPro" id="IPR002772">
    <property type="entry name" value="Glyco_hydro_3_C"/>
</dbReference>
<evidence type="ECO:0000256" key="2">
    <source>
        <dbReference type="ARBA" id="ARBA00022801"/>
    </source>
</evidence>
<dbReference type="PANTHER" id="PTHR42715:SF10">
    <property type="entry name" value="BETA-GLUCOSIDASE"/>
    <property type="match status" value="1"/>
</dbReference>
<feature type="compositionally biased region" description="Basic and acidic residues" evidence="3">
    <location>
        <begin position="662"/>
        <end position="671"/>
    </location>
</feature>
<evidence type="ECO:0000256" key="1">
    <source>
        <dbReference type="ARBA" id="ARBA00005336"/>
    </source>
</evidence>
<organism evidence="5 6">
    <name type="scientific">Microbacterium dauci</name>
    <dbReference type="NCBI Taxonomy" id="3048008"/>
    <lineage>
        <taxon>Bacteria</taxon>
        <taxon>Bacillati</taxon>
        <taxon>Actinomycetota</taxon>
        <taxon>Actinomycetes</taxon>
        <taxon>Micrococcales</taxon>
        <taxon>Microbacteriaceae</taxon>
        <taxon>Microbacterium</taxon>
    </lineage>
</organism>
<dbReference type="InterPro" id="IPR050288">
    <property type="entry name" value="Cellulose_deg_GH3"/>
</dbReference>
<dbReference type="SMART" id="SM01217">
    <property type="entry name" value="Fn3_like"/>
    <property type="match status" value="1"/>
</dbReference>
<dbReference type="Gene3D" id="3.40.50.1700">
    <property type="entry name" value="Glycoside hydrolase family 3 C-terminal domain"/>
    <property type="match status" value="1"/>
</dbReference>
<proteinExistence type="inferred from homology"/>
<dbReference type="Pfam" id="PF14310">
    <property type="entry name" value="Fn3-like"/>
    <property type="match status" value="1"/>
</dbReference>
<evidence type="ECO:0000259" key="4">
    <source>
        <dbReference type="SMART" id="SM01217"/>
    </source>
</evidence>
<evidence type="ECO:0000256" key="3">
    <source>
        <dbReference type="SAM" id="MobiDB-lite"/>
    </source>
</evidence>
<keyword evidence="2 5" id="KW-0378">Hydrolase</keyword>
<dbReference type="RefSeq" id="WP_283714464.1">
    <property type="nucleotide sequence ID" value="NZ_JASJND010000001.1"/>
</dbReference>
<dbReference type="Gene3D" id="3.20.20.300">
    <property type="entry name" value="Glycoside hydrolase, family 3, N-terminal domain"/>
    <property type="match status" value="1"/>
</dbReference>
<evidence type="ECO:0000313" key="6">
    <source>
        <dbReference type="Proteomes" id="UP001321481"/>
    </source>
</evidence>
<dbReference type="InterPro" id="IPR017853">
    <property type="entry name" value="GH"/>
</dbReference>
<dbReference type="PANTHER" id="PTHR42715">
    <property type="entry name" value="BETA-GLUCOSIDASE"/>
    <property type="match status" value="1"/>
</dbReference>
<feature type="region of interest" description="Disordered" evidence="3">
    <location>
        <begin position="650"/>
        <end position="678"/>
    </location>
</feature>
<reference evidence="5 6" key="1">
    <citation type="submission" date="2023-05" db="EMBL/GenBank/DDBJ databases">
        <title>Microbacterium dauci sp.nov., Isolated from Carrot Rhizosphere Soil.</title>
        <authorList>
            <person name="Xiao Z."/>
            <person name="Zheng J."/>
        </authorList>
    </citation>
    <scope>NUCLEOTIDE SEQUENCE [LARGE SCALE GENOMIC DNA]</scope>
    <source>
        <strain evidence="5 6">LX3-4</strain>
    </source>
</reference>
<name>A0ABT6ZAI5_9MICO</name>
<dbReference type="InterPro" id="IPR013783">
    <property type="entry name" value="Ig-like_fold"/>
</dbReference>
<comment type="caution">
    <text evidence="5">The sequence shown here is derived from an EMBL/GenBank/DDBJ whole genome shotgun (WGS) entry which is preliminary data.</text>
</comment>
<dbReference type="Pfam" id="PF00933">
    <property type="entry name" value="Glyco_hydro_3"/>
    <property type="match status" value="1"/>
</dbReference>
<keyword evidence="6" id="KW-1185">Reference proteome</keyword>